<accession>A0ABU8LSH2</accession>
<dbReference type="RefSeq" id="WP_337337613.1">
    <property type="nucleotide sequence ID" value="NZ_JBBDGL010000001.1"/>
</dbReference>
<evidence type="ECO:0000313" key="1">
    <source>
        <dbReference type="EMBL" id="MEJ1155207.1"/>
    </source>
</evidence>
<keyword evidence="2" id="KW-1185">Reference proteome</keyword>
<name>A0ABU8LSH2_9MICO</name>
<protein>
    <submittedName>
        <fullName evidence="1">Uncharacterized protein</fullName>
    </submittedName>
</protein>
<gene>
    <name evidence="1" type="ORF">WDU96_06290</name>
</gene>
<organism evidence="1 2">
    <name type="scientific">Microbacterium marmarense</name>
    <dbReference type="NCBI Taxonomy" id="3122051"/>
    <lineage>
        <taxon>Bacteria</taxon>
        <taxon>Bacillati</taxon>
        <taxon>Actinomycetota</taxon>
        <taxon>Actinomycetes</taxon>
        <taxon>Micrococcales</taxon>
        <taxon>Microbacteriaceae</taxon>
        <taxon>Microbacterium</taxon>
    </lineage>
</organism>
<sequence length="100" mass="10888">MDEFDEMAHQLEKLVRDPLADAVKGSVLVVSVSEPVGRARYQACELDVVASAEGVPATRVTTEVVTSRHFWPKVGAVLPARVSVSDPQCIEIDWDALAKK</sequence>
<dbReference type="Proteomes" id="UP001368654">
    <property type="component" value="Unassembled WGS sequence"/>
</dbReference>
<reference evidence="1 2" key="1">
    <citation type="submission" date="2024-02" db="EMBL/GenBank/DDBJ databases">
        <authorList>
            <person name="Saticioglu I.B."/>
        </authorList>
    </citation>
    <scope>NUCLEOTIDE SEQUENCE [LARGE SCALE GENOMIC DNA]</scope>
    <source>
        <strain evidence="1 2">Mu-86</strain>
    </source>
</reference>
<comment type="caution">
    <text evidence="1">The sequence shown here is derived from an EMBL/GenBank/DDBJ whole genome shotgun (WGS) entry which is preliminary data.</text>
</comment>
<evidence type="ECO:0000313" key="2">
    <source>
        <dbReference type="Proteomes" id="UP001368654"/>
    </source>
</evidence>
<dbReference type="EMBL" id="JBBDGL010000001">
    <property type="protein sequence ID" value="MEJ1155207.1"/>
    <property type="molecule type" value="Genomic_DNA"/>
</dbReference>
<proteinExistence type="predicted"/>